<comment type="caution">
    <text evidence="6">The sequence shown here is derived from an EMBL/GenBank/DDBJ whole genome shotgun (WGS) entry which is preliminary data.</text>
</comment>
<evidence type="ECO:0000256" key="3">
    <source>
        <dbReference type="ARBA" id="ARBA00022840"/>
    </source>
</evidence>
<protein>
    <recommendedName>
        <fullName evidence="8">ABC transporter ATP-binding protein</fullName>
    </recommendedName>
</protein>
<gene>
    <name evidence="6" type="ORF">GCM10023196_106390</name>
</gene>
<sequence length="241" mass="26821">MSTHPAAVRRRIGVVFQEPTIDDDLTAEENLGVHATLYGMPRPTARARITEMLDLVGLTEHRRTRPATFSGGMTRRLEIARGLLHRPRVLFLDEPTLGLDPHARTRVWDHLRHLRRQEPITIFLTTHYLEEAEHCDRMAIIDHGRIVVCNTPSALKAALSTDHVHLRTSDDAGAQAVLARDLGLAAALRPDGLHLRLRGADTAVPRLCAALDVPIVSIEVTRPSLDDVFLHYTGHTIPEAD</sequence>
<dbReference type="PANTHER" id="PTHR43582">
    <property type="entry name" value="LINEARMYCIN RESISTANCE ATP-BINDING PROTEIN LNRL"/>
    <property type="match status" value="1"/>
</dbReference>
<dbReference type="Gene3D" id="3.40.50.300">
    <property type="entry name" value="P-loop containing nucleotide triphosphate hydrolases"/>
    <property type="match status" value="1"/>
</dbReference>
<dbReference type="InterPro" id="IPR003439">
    <property type="entry name" value="ABC_transporter-like_ATP-bd"/>
</dbReference>
<keyword evidence="1" id="KW-0813">Transport</keyword>
<dbReference type="Proteomes" id="UP001501442">
    <property type="component" value="Unassembled WGS sequence"/>
</dbReference>
<keyword evidence="7" id="KW-1185">Reference proteome</keyword>
<evidence type="ECO:0000256" key="1">
    <source>
        <dbReference type="ARBA" id="ARBA00022448"/>
    </source>
</evidence>
<evidence type="ECO:0000313" key="6">
    <source>
        <dbReference type="EMBL" id="GAA4640526.1"/>
    </source>
</evidence>
<evidence type="ECO:0000259" key="5">
    <source>
        <dbReference type="Pfam" id="PF13732"/>
    </source>
</evidence>
<feature type="domain" description="Daunorubicin resistance ATP-binding protein DrrA1/2-like C-terminal" evidence="5">
    <location>
        <begin position="151"/>
        <end position="233"/>
    </location>
</feature>
<dbReference type="Pfam" id="PF00005">
    <property type="entry name" value="ABC_tran"/>
    <property type="match status" value="1"/>
</dbReference>
<dbReference type="PANTHER" id="PTHR43582:SF2">
    <property type="entry name" value="LINEARMYCIN RESISTANCE ATP-BINDING PROTEIN LNRL"/>
    <property type="match status" value="1"/>
</dbReference>
<reference evidence="7" key="1">
    <citation type="journal article" date="2019" name="Int. J. Syst. Evol. Microbiol.">
        <title>The Global Catalogue of Microorganisms (GCM) 10K type strain sequencing project: providing services to taxonomists for standard genome sequencing and annotation.</title>
        <authorList>
            <consortium name="The Broad Institute Genomics Platform"/>
            <consortium name="The Broad Institute Genome Sequencing Center for Infectious Disease"/>
            <person name="Wu L."/>
            <person name="Ma J."/>
        </authorList>
    </citation>
    <scope>NUCLEOTIDE SEQUENCE [LARGE SCALE GENOMIC DNA]</scope>
    <source>
        <strain evidence="7">JCM 17939</strain>
    </source>
</reference>
<feature type="domain" description="ABC transporter" evidence="4">
    <location>
        <begin position="7"/>
        <end position="96"/>
    </location>
</feature>
<dbReference type="InterPro" id="IPR027417">
    <property type="entry name" value="P-loop_NTPase"/>
</dbReference>
<organism evidence="6 7">
    <name type="scientific">Actinoallomurus vinaceus</name>
    <dbReference type="NCBI Taxonomy" id="1080074"/>
    <lineage>
        <taxon>Bacteria</taxon>
        <taxon>Bacillati</taxon>
        <taxon>Actinomycetota</taxon>
        <taxon>Actinomycetes</taxon>
        <taxon>Streptosporangiales</taxon>
        <taxon>Thermomonosporaceae</taxon>
        <taxon>Actinoallomurus</taxon>
    </lineage>
</organism>
<dbReference type="EMBL" id="BAABHK010000033">
    <property type="protein sequence ID" value="GAA4640526.1"/>
    <property type="molecule type" value="Genomic_DNA"/>
</dbReference>
<keyword evidence="2" id="KW-0547">Nucleotide-binding</keyword>
<proteinExistence type="predicted"/>
<evidence type="ECO:0000256" key="2">
    <source>
        <dbReference type="ARBA" id="ARBA00022741"/>
    </source>
</evidence>
<keyword evidence="3" id="KW-0067">ATP-binding</keyword>
<evidence type="ECO:0000259" key="4">
    <source>
        <dbReference type="Pfam" id="PF00005"/>
    </source>
</evidence>
<accession>A0ABP8UXM6</accession>
<dbReference type="RefSeq" id="WP_345444314.1">
    <property type="nucleotide sequence ID" value="NZ_BAABHK010000033.1"/>
</dbReference>
<evidence type="ECO:0000313" key="7">
    <source>
        <dbReference type="Proteomes" id="UP001501442"/>
    </source>
</evidence>
<evidence type="ECO:0008006" key="8">
    <source>
        <dbReference type="Google" id="ProtNLM"/>
    </source>
</evidence>
<dbReference type="Pfam" id="PF13732">
    <property type="entry name" value="DrrA1-3_C"/>
    <property type="match status" value="1"/>
</dbReference>
<dbReference type="InterPro" id="IPR025302">
    <property type="entry name" value="DrrA1/2-like_C"/>
</dbReference>
<dbReference type="SUPFAM" id="SSF52540">
    <property type="entry name" value="P-loop containing nucleoside triphosphate hydrolases"/>
    <property type="match status" value="1"/>
</dbReference>
<name>A0ABP8UXM6_9ACTN</name>